<comment type="caution">
    <text evidence="3">The sequence shown here is derived from an EMBL/GenBank/DDBJ whole genome shotgun (WGS) entry which is preliminary data.</text>
</comment>
<gene>
    <name evidence="3" type="ORF">COLO4_22897</name>
</gene>
<name>A0A1R3IJA2_9ROSI</name>
<organism evidence="3 4">
    <name type="scientific">Corchorus olitorius</name>
    <dbReference type="NCBI Taxonomy" id="93759"/>
    <lineage>
        <taxon>Eukaryota</taxon>
        <taxon>Viridiplantae</taxon>
        <taxon>Streptophyta</taxon>
        <taxon>Embryophyta</taxon>
        <taxon>Tracheophyta</taxon>
        <taxon>Spermatophyta</taxon>
        <taxon>Magnoliopsida</taxon>
        <taxon>eudicotyledons</taxon>
        <taxon>Gunneridae</taxon>
        <taxon>Pentapetalae</taxon>
        <taxon>rosids</taxon>
        <taxon>malvids</taxon>
        <taxon>Malvales</taxon>
        <taxon>Malvaceae</taxon>
        <taxon>Grewioideae</taxon>
        <taxon>Apeibeae</taxon>
        <taxon>Corchorus</taxon>
    </lineage>
</organism>
<proteinExistence type="predicted"/>
<dbReference type="EMBL" id="AWUE01018097">
    <property type="protein sequence ID" value="OMO82633.1"/>
    <property type="molecule type" value="Genomic_DNA"/>
</dbReference>
<evidence type="ECO:0000313" key="3">
    <source>
        <dbReference type="EMBL" id="OMO82633.1"/>
    </source>
</evidence>
<evidence type="ECO:0000313" key="4">
    <source>
        <dbReference type="Proteomes" id="UP000187203"/>
    </source>
</evidence>
<feature type="region of interest" description="Disordered" evidence="2">
    <location>
        <begin position="474"/>
        <end position="521"/>
    </location>
</feature>
<sequence length="533" mass="59897">MADSEKAYAEIILNTAKEAAARIMVSERKALRYQQELFAAKDEALLMLLRLKQMLDAKNGLFYWKVMQERKLKPFVGFMANEAEMMSLNQQKRIDELEAQLGEAEDIVRDLRADLREAQDELEKLTKERMQCIDNQKSENDVAVSLEISQENRVNNFGSATSSLPDAQTDVVTVFDLKSSVPNETDVGNKCSCTNNCYVCNPDFASIVMRRKEPDLYRNGCTQRIRALERCLLNGNLSLSGQVDDAKNGKAREGEEGRDMHTKPSLGAEMCRPEEKTEELKTMQSDVYNNIQILPLSSFHRKRKRAARYKKNKAPSSMNIHDQVVATCEESDLFCPETFSDAADGNVQSGEQSRIIEHDVLNNPHCPMPSSPLDPAEGITQSSYEVVDKDDGEIVKACDFQNEKSDDKLLADRKELTRRGSGSAESLGVPFSKMDIEMVDVSADNLDVKVSEITEGSSSQPANNKFIMYTFKRKRKKESLSSPDRDSSLDDGTSQKNAEEKQNGQLDSEKATLITETSRDSRRLVQVARQVGY</sequence>
<evidence type="ECO:0000256" key="2">
    <source>
        <dbReference type="SAM" id="MobiDB-lite"/>
    </source>
</evidence>
<keyword evidence="1" id="KW-0175">Coiled coil</keyword>
<keyword evidence="4" id="KW-1185">Reference proteome</keyword>
<dbReference type="PANTHER" id="PTHR34778">
    <property type="entry name" value="OS02G0580700 PROTEIN"/>
    <property type="match status" value="1"/>
</dbReference>
<feature type="region of interest" description="Disordered" evidence="2">
    <location>
        <begin position="243"/>
        <end position="266"/>
    </location>
</feature>
<feature type="compositionally biased region" description="Basic and acidic residues" evidence="2">
    <location>
        <begin position="244"/>
        <end position="262"/>
    </location>
</feature>
<dbReference type="OrthoDB" id="657513at2759"/>
<feature type="compositionally biased region" description="Basic and acidic residues" evidence="2">
    <location>
        <begin position="497"/>
        <end position="510"/>
    </location>
</feature>
<dbReference type="PANTHER" id="PTHR34778:SF2">
    <property type="entry name" value="OS02G0580700 PROTEIN"/>
    <property type="match status" value="1"/>
</dbReference>
<dbReference type="Proteomes" id="UP000187203">
    <property type="component" value="Unassembled WGS sequence"/>
</dbReference>
<accession>A0A1R3IJA2</accession>
<dbReference type="STRING" id="93759.A0A1R3IJA2"/>
<protein>
    <submittedName>
        <fullName evidence="3">Uncharacterized protein</fullName>
    </submittedName>
</protein>
<evidence type="ECO:0000256" key="1">
    <source>
        <dbReference type="SAM" id="Coils"/>
    </source>
</evidence>
<feature type="coiled-coil region" evidence="1">
    <location>
        <begin position="80"/>
        <end position="135"/>
    </location>
</feature>
<reference evidence="4" key="1">
    <citation type="submission" date="2013-09" db="EMBL/GenBank/DDBJ databases">
        <title>Corchorus olitorius genome sequencing.</title>
        <authorList>
            <person name="Alam M."/>
            <person name="Haque M.S."/>
            <person name="Islam M.S."/>
            <person name="Emdad E.M."/>
            <person name="Islam M.M."/>
            <person name="Ahmed B."/>
            <person name="Halim A."/>
            <person name="Hossen Q.M.M."/>
            <person name="Hossain M.Z."/>
            <person name="Ahmed R."/>
            <person name="Khan M.M."/>
            <person name="Islam R."/>
            <person name="Rashid M.M."/>
            <person name="Khan S.A."/>
            <person name="Rahman M.S."/>
            <person name="Alam M."/>
            <person name="Yahiya A.S."/>
            <person name="Khan M.S."/>
            <person name="Azam M.S."/>
            <person name="Haque T."/>
            <person name="Lashkar M.Z.H."/>
            <person name="Akhand A.I."/>
            <person name="Morshed G."/>
            <person name="Roy S."/>
            <person name="Uddin K.S."/>
            <person name="Rabeya T."/>
            <person name="Hossain A.S."/>
            <person name="Chowdhury A."/>
            <person name="Snigdha A.R."/>
            <person name="Mortoza M.S."/>
            <person name="Matin S.A."/>
            <person name="Hoque S.M.E."/>
            <person name="Islam M.K."/>
            <person name="Roy D.K."/>
            <person name="Haider R."/>
            <person name="Moosa M.M."/>
            <person name="Elias S.M."/>
            <person name="Hasan A.M."/>
            <person name="Jahan S."/>
            <person name="Shafiuddin M."/>
            <person name="Mahmood N."/>
            <person name="Shommy N.S."/>
        </authorList>
    </citation>
    <scope>NUCLEOTIDE SEQUENCE [LARGE SCALE GENOMIC DNA]</scope>
    <source>
        <strain evidence="4">cv. O-4</strain>
    </source>
</reference>
<dbReference type="AlphaFoldDB" id="A0A1R3IJA2"/>